<accession>A0AA36BBT4</accession>
<keyword evidence="3" id="KW-1185">Reference proteome</keyword>
<feature type="compositionally biased region" description="Polar residues" evidence="1">
    <location>
        <begin position="56"/>
        <end position="70"/>
    </location>
</feature>
<reference evidence="2" key="1">
    <citation type="submission" date="2023-08" db="EMBL/GenBank/DDBJ databases">
        <authorList>
            <person name="Alioto T."/>
            <person name="Alioto T."/>
            <person name="Gomez Garrido J."/>
        </authorList>
    </citation>
    <scope>NUCLEOTIDE SEQUENCE</scope>
</reference>
<evidence type="ECO:0000313" key="3">
    <source>
        <dbReference type="Proteomes" id="UP001162480"/>
    </source>
</evidence>
<dbReference type="Proteomes" id="UP001162480">
    <property type="component" value="Chromosome 12"/>
</dbReference>
<feature type="compositionally biased region" description="Polar residues" evidence="1">
    <location>
        <begin position="34"/>
        <end position="47"/>
    </location>
</feature>
<dbReference type="AlphaFoldDB" id="A0AA36BBT4"/>
<organism evidence="2 3">
    <name type="scientific">Octopus vulgaris</name>
    <name type="common">Common octopus</name>
    <dbReference type="NCBI Taxonomy" id="6645"/>
    <lineage>
        <taxon>Eukaryota</taxon>
        <taxon>Metazoa</taxon>
        <taxon>Spiralia</taxon>
        <taxon>Lophotrochozoa</taxon>
        <taxon>Mollusca</taxon>
        <taxon>Cephalopoda</taxon>
        <taxon>Coleoidea</taxon>
        <taxon>Octopodiformes</taxon>
        <taxon>Octopoda</taxon>
        <taxon>Incirrata</taxon>
        <taxon>Octopodidae</taxon>
        <taxon>Octopus</taxon>
    </lineage>
</organism>
<proteinExistence type="predicted"/>
<sequence>MNSPRGQTNENTRDKSQVDSKKNIITESPDKDSQTNLSGVKNPTETKPISAKRRYASSNKMSLLERSSGSDCEPISEHRRPQYYEGRMVGSFPGKSYKTSNLNQELSSKMCSVYYRSPVPCSGENTKIISYQKERRKSGTSNIRESETQTEASSFSIVYAPKIKTQNASTQTCFWTRDRFTQTPFYLPTEREAVAKPCSVTNVDYPAINIIPVQSALKKVEKRVRFEENLNEEILTWTHVYNEPLRKTPLSWSGFDQFCEETKSRKANNPKDMHCNNVEIRSDNPLTDICPNPEIGLMGALGLTQNLNKNTTLSNSNQNLRFQEFDKKDVAHGTNENTSIEGCQSKRVKSCLKKGPSKTIHYLDQRSPHCIKILTKENFDGICEESIINTVPVTSLNQILSANKDTVLEKGLHIPLERQQLDTKTSVERQDNAKMLQIGKFKISISDVLPRYRSVSNELIRTSAEIAETIGVKSASRIAIGCNYLLKPSEEVIIFYSGYSNDLHCVTTDIWNRTVKLYSHDNITLSTVINIAKEKLDTRNIVGIWNLGIQRVCINILAVASNVLAIVFIGVYPDFQCRPYDNSSVWPKEIENYTKYDYADRKHWIEYGECAVDVVSVENDTKSKVLSLPCTNGYIYNESKDNSFVSEISDDSSCHRVILAARRTGIDCYDHTDLLKA</sequence>
<evidence type="ECO:0000313" key="2">
    <source>
        <dbReference type="EMBL" id="CAI9731244.1"/>
    </source>
</evidence>
<feature type="compositionally biased region" description="Basic and acidic residues" evidence="1">
    <location>
        <begin position="11"/>
        <end position="33"/>
    </location>
</feature>
<feature type="compositionally biased region" description="Polar residues" evidence="1">
    <location>
        <begin position="1"/>
        <end position="10"/>
    </location>
</feature>
<protein>
    <submittedName>
        <fullName evidence="2">Uncharacterized protein</fullName>
    </submittedName>
</protein>
<dbReference type="EMBL" id="OX597825">
    <property type="protein sequence ID" value="CAI9731244.1"/>
    <property type="molecule type" value="Genomic_DNA"/>
</dbReference>
<name>A0AA36BBT4_OCTVU</name>
<gene>
    <name evidence="2" type="ORF">OCTVUL_1B026971</name>
</gene>
<evidence type="ECO:0000256" key="1">
    <source>
        <dbReference type="SAM" id="MobiDB-lite"/>
    </source>
</evidence>
<feature type="region of interest" description="Disordered" evidence="1">
    <location>
        <begin position="1"/>
        <end position="80"/>
    </location>
</feature>